<accession>A0ABQ4N310</accession>
<sequence>MVISSSFYTDSCETLAGYNGVKLINRNELIEIIDLLQSGRPEEARDIIEAEAHLILHDWSDYLDDTKVIKKDSKAEKRVKAASK</sequence>
<dbReference type="RefSeq" id="WP_244863249.1">
    <property type="nucleotide sequence ID" value="NZ_BOVJ01000038.1"/>
</dbReference>
<evidence type="ECO:0000313" key="2">
    <source>
        <dbReference type="Proteomes" id="UP000680304"/>
    </source>
</evidence>
<proteinExistence type="predicted"/>
<protein>
    <recommendedName>
        <fullName evidence="3">Restriction endonuclease type IV Mrr domain-containing protein</fullName>
    </recommendedName>
</protein>
<evidence type="ECO:0000313" key="1">
    <source>
        <dbReference type="EMBL" id="GIQ62593.1"/>
    </source>
</evidence>
<name>A0ABQ4N310_9BACL</name>
<comment type="caution">
    <text evidence="1">The sequence shown here is derived from an EMBL/GenBank/DDBJ whole genome shotgun (WGS) entry which is preliminary data.</text>
</comment>
<organism evidence="1 2">
    <name type="scientific">Paenibacillus cisolokensis</name>
    <dbReference type="NCBI Taxonomy" id="1658519"/>
    <lineage>
        <taxon>Bacteria</taxon>
        <taxon>Bacillati</taxon>
        <taxon>Bacillota</taxon>
        <taxon>Bacilli</taxon>
        <taxon>Bacillales</taxon>
        <taxon>Paenibacillaceae</taxon>
        <taxon>Paenibacillus</taxon>
    </lineage>
</organism>
<dbReference type="EMBL" id="BOVJ01000038">
    <property type="protein sequence ID" value="GIQ62593.1"/>
    <property type="molecule type" value="Genomic_DNA"/>
</dbReference>
<dbReference type="Proteomes" id="UP000680304">
    <property type="component" value="Unassembled WGS sequence"/>
</dbReference>
<evidence type="ECO:0008006" key="3">
    <source>
        <dbReference type="Google" id="ProtNLM"/>
    </source>
</evidence>
<gene>
    <name evidence="1" type="ORF">PACILC2_11610</name>
</gene>
<keyword evidence="2" id="KW-1185">Reference proteome</keyword>
<reference evidence="1 2" key="1">
    <citation type="submission" date="2021-04" db="EMBL/GenBank/DDBJ databases">
        <title>Draft genome sequence of Paenibacillus cisolokensis, LC2-13A.</title>
        <authorList>
            <person name="Uke A."/>
            <person name="Chhe C."/>
            <person name="Baramee S."/>
            <person name="Kosugi A."/>
        </authorList>
    </citation>
    <scope>NUCLEOTIDE SEQUENCE [LARGE SCALE GENOMIC DNA]</scope>
    <source>
        <strain evidence="1 2">LC2-13A</strain>
    </source>
</reference>